<dbReference type="InterPro" id="IPR050900">
    <property type="entry name" value="Transposase_IS3/IS150/IS904"/>
</dbReference>
<evidence type="ECO:0000313" key="3">
    <source>
        <dbReference type="Proteomes" id="UP000464577"/>
    </source>
</evidence>
<dbReference type="Pfam" id="PF13333">
    <property type="entry name" value="rve_2"/>
    <property type="match status" value="1"/>
</dbReference>
<dbReference type="AlphaFoldDB" id="A0A6P1W1P1"/>
<keyword evidence="3" id="KW-1185">Reference proteome</keyword>
<gene>
    <name evidence="2" type="ORF">GJR95_24110</name>
</gene>
<proteinExistence type="predicted"/>
<organism evidence="2 3">
    <name type="scientific">Spirosoma endbachense</name>
    <dbReference type="NCBI Taxonomy" id="2666025"/>
    <lineage>
        <taxon>Bacteria</taxon>
        <taxon>Pseudomonadati</taxon>
        <taxon>Bacteroidota</taxon>
        <taxon>Cytophagia</taxon>
        <taxon>Cytophagales</taxon>
        <taxon>Cytophagaceae</taxon>
        <taxon>Spirosoma</taxon>
    </lineage>
</organism>
<evidence type="ECO:0000313" key="2">
    <source>
        <dbReference type="EMBL" id="QHV97900.1"/>
    </source>
</evidence>
<sequence length="63" mass="7596">MAESFFKSLKSELVYHQDFQTQTMAKQAIFEGIEVWYNHQRRHSAFGYLSPFDYYNRQVQQVA</sequence>
<reference evidence="2 3" key="1">
    <citation type="submission" date="2019-11" db="EMBL/GenBank/DDBJ databases">
        <title>Spirosoma endbachense sp. nov., isolated from a natural salt meadow.</title>
        <authorList>
            <person name="Rojas J."/>
            <person name="Ambika Manirajan B."/>
            <person name="Ratering S."/>
            <person name="Suarez C."/>
            <person name="Geissler-Plaum R."/>
            <person name="Schnell S."/>
        </authorList>
    </citation>
    <scope>NUCLEOTIDE SEQUENCE [LARGE SCALE GENOMIC DNA]</scope>
    <source>
        <strain evidence="2 3">I-24</strain>
    </source>
</reference>
<dbReference type="PANTHER" id="PTHR46889">
    <property type="entry name" value="TRANSPOSASE INSF FOR INSERTION SEQUENCE IS3B-RELATED"/>
    <property type="match status" value="1"/>
</dbReference>
<accession>A0A6P1W1P1</accession>
<dbReference type="EMBL" id="CP045997">
    <property type="protein sequence ID" value="QHV97900.1"/>
    <property type="molecule type" value="Genomic_DNA"/>
</dbReference>
<protein>
    <submittedName>
        <fullName evidence="2">IS3 family transposase</fullName>
    </submittedName>
</protein>
<dbReference type="GO" id="GO:0015074">
    <property type="term" value="P:DNA integration"/>
    <property type="evidence" value="ECO:0007669"/>
    <property type="project" value="InterPro"/>
</dbReference>
<dbReference type="PANTHER" id="PTHR46889:SF4">
    <property type="entry name" value="TRANSPOSASE INSO FOR INSERTION SEQUENCE ELEMENT IS911B-RELATED"/>
    <property type="match status" value="1"/>
</dbReference>
<feature type="domain" description="Integrase catalytic" evidence="1">
    <location>
        <begin position="3"/>
        <end position="57"/>
    </location>
</feature>
<name>A0A6P1W1P1_9BACT</name>
<dbReference type="Proteomes" id="UP000464577">
    <property type="component" value="Chromosome"/>
</dbReference>
<dbReference type="SUPFAM" id="SSF53098">
    <property type="entry name" value="Ribonuclease H-like"/>
    <property type="match status" value="1"/>
</dbReference>
<dbReference type="InterPro" id="IPR001584">
    <property type="entry name" value="Integrase_cat-core"/>
</dbReference>
<dbReference type="KEGG" id="senf:GJR95_24110"/>
<evidence type="ECO:0000259" key="1">
    <source>
        <dbReference type="Pfam" id="PF13333"/>
    </source>
</evidence>
<dbReference type="InterPro" id="IPR012337">
    <property type="entry name" value="RNaseH-like_sf"/>
</dbReference>